<evidence type="ECO:0000313" key="2">
    <source>
        <dbReference type="Proteomes" id="UP000464330"/>
    </source>
</evidence>
<keyword evidence="1" id="KW-0614">Plasmid</keyword>
<sequence>MRTIDGLILSDEWLEDAVCVQDENGVMIVTDNLDSYTLAKGISVFEPVAANSIDLSTVIVEPTLWVDCSSHKVDKKLYIIQAMRGHDLASALHYLGLESRDNWTVYPVTYKQLIDMLATGYDVIESYSSFVTKLEEQRLDVNDFTRKFKNIFGFDWREYGEFDIYSQGRWKVNNRILNFEVDEQNNIHGLVFKDHEFVEREMINHLKG</sequence>
<name>A0A6C0QZG2_9BACL</name>
<accession>A0A6C0QZG2</accession>
<protein>
    <submittedName>
        <fullName evidence="1">Uncharacterized protein</fullName>
    </submittedName>
</protein>
<dbReference type="EMBL" id="CP019718">
    <property type="protein sequence ID" value="QHZ54062.1"/>
    <property type="molecule type" value="Genomic_DNA"/>
</dbReference>
<dbReference type="Proteomes" id="UP000464330">
    <property type="component" value="Plasmid unnamed1"/>
</dbReference>
<proteinExistence type="predicted"/>
<dbReference type="RefSeq" id="WP_172423998.1">
    <property type="nucleotide sequence ID" value="NZ_CP019718.1"/>
</dbReference>
<evidence type="ECO:0000313" key="1">
    <source>
        <dbReference type="EMBL" id="QHZ54062.1"/>
    </source>
</evidence>
<gene>
    <name evidence="1" type="ORF">ERICV_05078</name>
</gene>
<geneLocation type="plasmid" evidence="1 2">
    <name>unnamed1</name>
</geneLocation>
<organism evidence="1 2">
    <name type="scientific">Paenibacillus larvae subsp. larvae</name>
    <dbReference type="NCBI Taxonomy" id="147375"/>
    <lineage>
        <taxon>Bacteria</taxon>
        <taxon>Bacillati</taxon>
        <taxon>Bacillota</taxon>
        <taxon>Bacilli</taxon>
        <taxon>Bacillales</taxon>
        <taxon>Paenibacillaceae</taxon>
        <taxon>Paenibacillus</taxon>
    </lineage>
</organism>
<dbReference type="AlphaFoldDB" id="A0A6C0QZG2"/>
<reference evidence="1 2" key="1">
    <citation type="journal article" date="2020" name="Int. J. Med. Microbiol.">
        <title>Discovery of Paenibacillus larvae ERIC V: Phenotypic and genomic comparison to genotypes ERIC I-IV reveal different inventories of virulence factors which correlate with epidemiological prevalences of American Foulbrood.</title>
        <authorList>
            <person name="Beims H."/>
            <person name="Bunk B."/>
            <person name="Erler S."/>
            <person name="Mohr K.I."/>
            <person name="Sproer C."/>
            <person name="Pradella S."/>
            <person name="Gunther G."/>
            <person name="Rohde M."/>
            <person name="von der Ohe W."/>
            <person name="Steinert M."/>
        </authorList>
    </citation>
    <scope>NUCLEOTIDE SEQUENCE [LARGE SCALE GENOMIC DNA]</scope>
    <source>
        <strain evidence="1">Eric_V</strain>
        <plasmid evidence="1">unnamed1</plasmid>
    </source>
</reference>